<dbReference type="PANTHER" id="PTHR10331">
    <property type="entry name" value="T COMPLEX PROTEIN 10"/>
    <property type="match status" value="1"/>
</dbReference>
<feature type="compositionally biased region" description="Polar residues" evidence="3">
    <location>
        <begin position="583"/>
        <end position="611"/>
    </location>
</feature>
<keyword evidence="7" id="KW-1185">Reference proteome</keyword>
<evidence type="ECO:0000256" key="3">
    <source>
        <dbReference type="SAM" id="MobiDB-lite"/>
    </source>
</evidence>
<dbReference type="Pfam" id="PF25779">
    <property type="entry name" value="Tubulin-bind_CPAP"/>
    <property type="match status" value="1"/>
</dbReference>
<feature type="compositionally biased region" description="Acidic residues" evidence="3">
    <location>
        <begin position="933"/>
        <end position="945"/>
    </location>
</feature>
<feature type="region of interest" description="Disordered" evidence="3">
    <location>
        <begin position="1226"/>
        <end position="1360"/>
    </location>
</feature>
<feature type="compositionally biased region" description="Polar residues" evidence="3">
    <location>
        <begin position="1247"/>
        <end position="1258"/>
    </location>
</feature>
<feature type="domain" description="Centromere protein J C-terminal" evidence="4">
    <location>
        <begin position="1520"/>
        <end position="1548"/>
    </location>
</feature>
<feature type="region of interest" description="Disordered" evidence="3">
    <location>
        <begin position="1"/>
        <end position="28"/>
    </location>
</feature>
<evidence type="ECO:0000313" key="7">
    <source>
        <dbReference type="Proteomes" id="UP001634394"/>
    </source>
</evidence>
<dbReference type="Proteomes" id="UP001634394">
    <property type="component" value="Unassembled WGS sequence"/>
</dbReference>
<dbReference type="InterPro" id="IPR058029">
    <property type="entry name" value="Tubulin-bd_CENPJ"/>
</dbReference>
<evidence type="ECO:0000259" key="4">
    <source>
        <dbReference type="Pfam" id="PF07202"/>
    </source>
</evidence>
<feature type="compositionally biased region" description="Polar residues" evidence="3">
    <location>
        <begin position="1345"/>
        <end position="1360"/>
    </location>
</feature>
<feature type="region of interest" description="Disordered" evidence="3">
    <location>
        <begin position="304"/>
        <end position="638"/>
    </location>
</feature>
<accession>A0ABD3VA76</accession>
<evidence type="ECO:0000313" key="6">
    <source>
        <dbReference type="EMBL" id="KAL3857926.1"/>
    </source>
</evidence>
<sequence>MEEVDSPVSQGNRLVSSPNSSSFVGGPVMDADIPSQMFMHTINFERMKRQFGSDEGSAAGDLCNSEAGSITGELSQRQSILSQQNSMLSQRESLHNKSQLESSMDLLEQHQSIEQARLLQRFKELRQWQLQQQEVLMRQQQQQLEMLKLEQQRVQSLISHQRNDHWGGGKQTLLNPEPAMSTPPRRQLPVGMNWSQLLANSLISTSQPKGELPKPVIYTNVGNGDVDEYNTNPDLFSDTNSQTGSQVTTDEGVYPIPESASEASGEVRGSQNYKRPEITVKAPVKKGREMSFHLNDSKMLIQVSGDPETDEGIGTQSFQSTQILNHRGQWDEEDEDYQEEKEEMGDEDEEDGQEFEDENDVEEAEDEEIDESVEEEEELTQIENKLIEEDVPLDERPIKSGLTGQKTFEELLEEEMKAEEERLKQLWTNNESPSQQKRPFLKKGEGLSRFTLKGESKAHTHPAKKSSANQKTTLTSKPASKPGTSQTSQGKSVGNQTQSSKSTSTQASSEGKSQTQARGQGKMQTQAGNQGKCQTQAGASGKTQAQTKPLQVDQKLSLKKGTTKSPVSSQIAASSAPIKEKQNASNADTSGKQGRKPGQQTNAVPTQSVAVSQGKEGNRSGRPVSPGSIPDDASFIASLKEHDKNAELDKVDLEEFEILEHFADNMSFCSNSSLVVRVADKDAFRARLGLKVPVEAQSSQNKHTTSAKLVKNTTEIASVLITSAAKSSIETPLEAFPQKYSLIDKDDVSHSDSEKRNEDWQQEDVEEEKEANEGEEDEEWESENSSDEDSDSDTDLIADLKNSFDVRSPMKILTRKVAGRDIRTSIGQPLDTNYLLQKFSGSSNTADNSDILGATLDTSAFAPNAKSPIVISKEISTQKLKASINSRTEGKNEVLVQNKKLSYSNSDEEREESDSEKGRSKSYNVNFSNGILDSDDEDNDNDDNDDNNHNHKDLKRHSGDTKREGVKNAHDFDDNEAWEETMPTVKVSRAKWNKTKETSIMEDAGEEGKAQFTGRTEEKQKVSSLAAPDNTPPTSKLVERLFPKLKSQQEKQLQKDQQKLQLASQAGVGDGVQSKLFRDKLVELEKEIERFREENANLEKLRKEREEGLTKLKKEITDFEKEKSEELQRLQEFKAEEMRKLKHERKLFDQYQKQVRSMPDKKEREEIEMLKTQLTELQEEMKRKENRWTSNNSRLRAKIEQLEQENNELKEEIKLMERKRLEWLQKDQIKVPVTQQDKGKGIPNPALRSSTPTGSNFNGELDEKYSSQTSAPVQNGGLSKNYTRDKDPIRETSSFASSIKSSSMGLKQSQQTTKVNVKSSLPSGPQSGKGTSQNTQNSHSKKDTINQSKGNKSQNISQKAHNDQTGSLLGIHNLYSASLKTTDQPTSTNVINSLTEDTPRNLDSMSAFAPDTSLYSETDGSVMGGNMPRKSASRISLDKSAIDKGDGSYEETQHPDGKIERLYNTGAREILFSNGTRKEISADGMAIIVSFFNGDFKQIYSDQRVTYYYAETQTSHTTYPDGLEVLHFPNNQVEKHYPDGTKEITFPDQTMKYLFPNGSEESIFPDGTIIRVDKNGDKMMEFPNGQREIHTQDYKRREYPDGTVKTVYPDGRQETRYSNGRLRIKDRDGHIIVDRHC</sequence>
<feature type="compositionally biased region" description="Low complexity" evidence="3">
    <location>
        <begin position="1293"/>
        <end position="1303"/>
    </location>
</feature>
<feature type="domain" description="Centromere protein J C-terminal" evidence="4">
    <location>
        <begin position="1595"/>
        <end position="1624"/>
    </location>
</feature>
<feature type="region of interest" description="Disordered" evidence="3">
    <location>
        <begin position="1380"/>
        <end position="1401"/>
    </location>
</feature>
<proteinExistence type="inferred from homology"/>
<dbReference type="PANTHER" id="PTHR10331:SF6">
    <property type="entry name" value="SPINDLE ASSEMBLY ABNORMAL 4"/>
    <property type="match status" value="1"/>
</dbReference>
<dbReference type="Pfam" id="PF07202">
    <property type="entry name" value="Tcp10_C"/>
    <property type="match status" value="4"/>
</dbReference>
<feature type="compositionally biased region" description="Polar residues" evidence="3">
    <location>
        <begin position="426"/>
        <end position="437"/>
    </location>
</feature>
<feature type="compositionally biased region" description="Basic and acidic residues" evidence="3">
    <location>
        <begin position="946"/>
        <end position="972"/>
    </location>
</feature>
<feature type="compositionally biased region" description="Polar residues" evidence="3">
    <location>
        <begin position="314"/>
        <end position="324"/>
    </location>
</feature>
<feature type="region of interest" description="Disordered" evidence="3">
    <location>
        <begin position="883"/>
        <end position="977"/>
    </location>
</feature>
<name>A0ABD3VA76_SINWO</name>
<feature type="compositionally biased region" description="Acidic residues" evidence="3">
    <location>
        <begin position="331"/>
        <end position="380"/>
    </location>
</feature>
<feature type="region of interest" description="Disordered" evidence="3">
    <location>
        <begin position="744"/>
        <end position="801"/>
    </location>
</feature>
<feature type="compositionally biased region" description="Polar residues" evidence="3">
    <location>
        <begin position="1266"/>
        <end position="1281"/>
    </location>
</feature>
<feature type="compositionally biased region" description="Polar residues" evidence="3">
    <location>
        <begin position="7"/>
        <end position="23"/>
    </location>
</feature>
<dbReference type="InterPro" id="IPR047002">
    <property type="entry name" value="Tcp10_C_sf"/>
</dbReference>
<keyword evidence="2" id="KW-0175">Coiled coil</keyword>
<protein>
    <recommendedName>
        <fullName evidence="8">Centromere protein J</fullName>
    </recommendedName>
</protein>
<comment type="caution">
    <text evidence="6">The sequence shown here is derived from an EMBL/GenBank/DDBJ whole genome shotgun (WGS) entry which is preliminary data.</text>
</comment>
<feature type="compositionally biased region" description="Acidic residues" evidence="3">
    <location>
        <begin position="760"/>
        <end position="796"/>
    </location>
</feature>
<dbReference type="EMBL" id="JBJQND010000013">
    <property type="protein sequence ID" value="KAL3857926.1"/>
    <property type="molecule type" value="Genomic_DNA"/>
</dbReference>
<feature type="compositionally biased region" description="Polar residues" evidence="3">
    <location>
        <begin position="466"/>
        <end position="495"/>
    </location>
</feature>
<gene>
    <name evidence="6" type="ORF">ACJMK2_012551</name>
</gene>
<dbReference type="InterPro" id="IPR026581">
    <property type="entry name" value="TCP10L/CENPJ"/>
</dbReference>
<feature type="compositionally biased region" description="Basic and acidic residues" evidence="3">
    <location>
        <begin position="744"/>
        <end position="759"/>
    </location>
</feature>
<evidence type="ECO:0000259" key="5">
    <source>
        <dbReference type="Pfam" id="PF25779"/>
    </source>
</evidence>
<feature type="coiled-coil region" evidence="2">
    <location>
        <begin position="130"/>
        <end position="157"/>
    </location>
</feature>
<comment type="similarity">
    <text evidence="1">Belongs to the TCP10 family.</text>
</comment>
<feature type="compositionally biased region" description="Low complexity" evidence="3">
    <location>
        <begin position="496"/>
        <end position="509"/>
    </location>
</feature>
<feature type="compositionally biased region" description="Basic and acidic residues" evidence="3">
    <location>
        <begin position="385"/>
        <end position="398"/>
    </location>
</feature>
<dbReference type="InterPro" id="IPR009852">
    <property type="entry name" value="CENPJ_C_dom"/>
</dbReference>
<evidence type="ECO:0008006" key="8">
    <source>
        <dbReference type="Google" id="ProtNLM"/>
    </source>
</evidence>
<organism evidence="6 7">
    <name type="scientific">Sinanodonta woodiana</name>
    <name type="common">Chinese pond mussel</name>
    <name type="synonym">Anodonta woodiana</name>
    <dbReference type="NCBI Taxonomy" id="1069815"/>
    <lineage>
        <taxon>Eukaryota</taxon>
        <taxon>Metazoa</taxon>
        <taxon>Spiralia</taxon>
        <taxon>Lophotrochozoa</taxon>
        <taxon>Mollusca</taxon>
        <taxon>Bivalvia</taxon>
        <taxon>Autobranchia</taxon>
        <taxon>Heteroconchia</taxon>
        <taxon>Palaeoheterodonta</taxon>
        <taxon>Unionida</taxon>
        <taxon>Unionoidea</taxon>
        <taxon>Unionidae</taxon>
        <taxon>Unioninae</taxon>
        <taxon>Sinanodonta</taxon>
    </lineage>
</organism>
<feature type="domain" description="Centromere protein J C-terminal" evidence="4">
    <location>
        <begin position="1556"/>
        <end position="1590"/>
    </location>
</feature>
<feature type="compositionally biased region" description="Polar residues" evidence="3">
    <location>
        <begin position="563"/>
        <end position="573"/>
    </location>
</feature>
<evidence type="ECO:0000256" key="2">
    <source>
        <dbReference type="SAM" id="Coils"/>
    </source>
</evidence>
<feature type="compositionally biased region" description="Polar residues" evidence="3">
    <location>
        <begin position="235"/>
        <end position="249"/>
    </location>
</feature>
<feature type="coiled-coil region" evidence="2">
    <location>
        <begin position="1046"/>
        <end position="1226"/>
    </location>
</feature>
<feature type="compositionally biased region" description="Basic and acidic residues" evidence="3">
    <location>
        <begin position="442"/>
        <end position="458"/>
    </location>
</feature>
<feature type="compositionally biased region" description="Polar residues" evidence="3">
    <location>
        <begin position="1304"/>
        <end position="1338"/>
    </location>
</feature>
<dbReference type="Gene3D" id="2.60.450.20">
    <property type="match status" value="1"/>
</dbReference>
<feature type="domain" description="Centromere protein J C-terminal" evidence="4">
    <location>
        <begin position="1449"/>
        <end position="1480"/>
    </location>
</feature>
<feature type="compositionally biased region" description="Polar residues" evidence="3">
    <location>
        <begin position="510"/>
        <end position="549"/>
    </location>
</feature>
<feature type="region of interest" description="Disordered" evidence="3">
    <location>
        <begin position="998"/>
        <end position="1035"/>
    </location>
</feature>
<feature type="domain" description="CENPJ tubulin-binding region" evidence="5">
    <location>
        <begin position="394"/>
        <end position="451"/>
    </location>
</feature>
<evidence type="ECO:0000256" key="1">
    <source>
        <dbReference type="ARBA" id="ARBA00005627"/>
    </source>
</evidence>
<feature type="region of interest" description="Disordered" evidence="3">
    <location>
        <begin position="235"/>
        <end position="275"/>
    </location>
</feature>
<reference evidence="6 7" key="1">
    <citation type="submission" date="2024-11" db="EMBL/GenBank/DDBJ databases">
        <title>Chromosome-level genome assembly of the freshwater bivalve Anodonta woodiana.</title>
        <authorList>
            <person name="Chen X."/>
        </authorList>
    </citation>
    <scope>NUCLEOTIDE SEQUENCE [LARGE SCALE GENOMIC DNA]</scope>
    <source>
        <strain evidence="6">MN2024</strain>
        <tissue evidence="6">Gills</tissue>
    </source>
</reference>